<protein>
    <recommendedName>
        <fullName evidence="4">Type-4 uracil-DNA glycosylase</fullName>
        <ecNumber evidence="3">3.2.2.27</ecNumber>
    </recommendedName>
</protein>
<dbReference type="OrthoDB" id="5290748at2"/>
<dbReference type="GO" id="GO:0006281">
    <property type="term" value="P:DNA repair"/>
    <property type="evidence" value="ECO:0007669"/>
    <property type="project" value="UniProtKB-KW"/>
</dbReference>
<evidence type="ECO:0000256" key="6">
    <source>
        <dbReference type="ARBA" id="ARBA00022723"/>
    </source>
</evidence>
<dbReference type="SUPFAM" id="SSF52141">
    <property type="entry name" value="Uracil-DNA glycosylase-like"/>
    <property type="match status" value="1"/>
</dbReference>
<evidence type="ECO:0000313" key="14">
    <source>
        <dbReference type="EMBL" id="BAJ65188.1"/>
    </source>
</evidence>
<dbReference type="InterPro" id="IPR005122">
    <property type="entry name" value="Uracil-DNA_glycosylase-like"/>
</dbReference>
<dbReference type="KEGG" id="atm:ANT_31640"/>
<gene>
    <name evidence="14" type="ordered locus">ANT_31640</name>
</gene>
<name>E8N338_ANATU</name>
<feature type="domain" description="Uracil-DNA glycosylase-like" evidence="13">
    <location>
        <begin position="31"/>
        <end position="176"/>
    </location>
</feature>
<keyword evidence="6" id="KW-0479">Metal-binding</keyword>
<keyword evidence="11" id="KW-0234">DNA repair</keyword>
<dbReference type="NCBIfam" id="TIGR00758">
    <property type="entry name" value="UDG_fam4"/>
    <property type="match status" value="1"/>
</dbReference>
<sequence length="217" mass="24202">MQPDQILKEIAQQVSECKRCQLHYSRKKAVPGEGPAQAEIMMIGEGPGFYENEQGRPFVGAAGKFLDELLEKCGIARKDVFITNVVKCRPPGNRDPQPEELEACNAYLERQIEAISPKVIVTLGRFSMAKFLPGVKISEVHGQSFWRNGRLIVPMFHPAAALHQPSLKASVERDFARLSEYVQAARQRMQAAEKPIAVEEKTGETPAKDQPTQLSLF</sequence>
<dbReference type="InParanoid" id="E8N338"/>
<dbReference type="AlphaFoldDB" id="E8N338"/>
<evidence type="ECO:0000256" key="1">
    <source>
        <dbReference type="ARBA" id="ARBA00001400"/>
    </source>
</evidence>
<evidence type="ECO:0000313" key="15">
    <source>
        <dbReference type="Proteomes" id="UP000008922"/>
    </source>
</evidence>
<dbReference type="GO" id="GO:0051539">
    <property type="term" value="F:4 iron, 4 sulfur cluster binding"/>
    <property type="evidence" value="ECO:0007669"/>
    <property type="project" value="UniProtKB-KW"/>
</dbReference>
<evidence type="ECO:0000256" key="8">
    <source>
        <dbReference type="ARBA" id="ARBA00022801"/>
    </source>
</evidence>
<dbReference type="STRING" id="926569.ANT_31640"/>
<dbReference type="InterPro" id="IPR036895">
    <property type="entry name" value="Uracil-DNA_glycosylase-like_sf"/>
</dbReference>
<evidence type="ECO:0000256" key="10">
    <source>
        <dbReference type="ARBA" id="ARBA00023014"/>
    </source>
</evidence>
<reference evidence="14 15" key="1">
    <citation type="submission" date="2010-12" db="EMBL/GenBank/DDBJ databases">
        <title>Whole genome sequence of Anaerolinea thermophila UNI-1.</title>
        <authorList>
            <person name="Narita-Yamada S."/>
            <person name="Kishi E."/>
            <person name="Watanabe Y."/>
            <person name="Takasaki K."/>
            <person name="Ankai A."/>
            <person name="Oguchi A."/>
            <person name="Fukui S."/>
            <person name="Takahashi M."/>
            <person name="Yashiro I."/>
            <person name="Hosoyama A."/>
            <person name="Sekiguchi Y."/>
            <person name="Hanada S."/>
            <person name="Fujita N."/>
        </authorList>
    </citation>
    <scope>NUCLEOTIDE SEQUENCE [LARGE SCALE GENOMIC DNA]</scope>
    <source>
        <strain evidence="15">DSM 14523 / JCM 11388 / NBRC 100420 / UNI-1</strain>
    </source>
</reference>
<evidence type="ECO:0000256" key="3">
    <source>
        <dbReference type="ARBA" id="ARBA00012030"/>
    </source>
</evidence>
<dbReference type="InterPro" id="IPR005273">
    <property type="entry name" value="Ura-DNA_glyco_family4"/>
</dbReference>
<proteinExistence type="inferred from homology"/>
<dbReference type="EMBL" id="AP012029">
    <property type="protein sequence ID" value="BAJ65188.1"/>
    <property type="molecule type" value="Genomic_DNA"/>
</dbReference>
<feature type="region of interest" description="Disordered" evidence="12">
    <location>
        <begin position="193"/>
        <end position="217"/>
    </location>
</feature>
<dbReference type="CDD" id="cd10030">
    <property type="entry name" value="UDG-F4_TTUDGA_SPO1dp_like"/>
    <property type="match status" value="1"/>
</dbReference>
<dbReference type="PANTHER" id="PTHR33693">
    <property type="entry name" value="TYPE-5 URACIL-DNA GLYCOSYLASE"/>
    <property type="match status" value="1"/>
</dbReference>
<keyword evidence="8 14" id="KW-0378">Hydrolase</keyword>
<evidence type="ECO:0000256" key="9">
    <source>
        <dbReference type="ARBA" id="ARBA00023004"/>
    </source>
</evidence>
<dbReference type="PANTHER" id="PTHR33693:SF1">
    <property type="entry name" value="TYPE-4 URACIL-DNA GLYCOSYLASE"/>
    <property type="match status" value="1"/>
</dbReference>
<dbReference type="GO" id="GO:0004844">
    <property type="term" value="F:uracil DNA N-glycosylase activity"/>
    <property type="evidence" value="ECO:0007669"/>
    <property type="project" value="UniProtKB-EC"/>
</dbReference>
<evidence type="ECO:0000256" key="7">
    <source>
        <dbReference type="ARBA" id="ARBA00022763"/>
    </source>
</evidence>
<evidence type="ECO:0000256" key="4">
    <source>
        <dbReference type="ARBA" id="ARBA00019403"/>
    </source>
</evidence>
<keyword evidence="5" id="KW-0004">4Fe-4S</keyword>
<comment type="similarity">
    <text evidence="2">Belongs to the uracil-DNA glycosylase (UDG) superfamily. Type 4 (UDGa) family.</text>
</comment>
<dbReference type="EC" id="3.2.2.27" evidence="3"/>
<dbReference type="Proteomes" id="UP000008922">
    <property type="component" value="Chromosome"/>
</dbReference>
<dbReference type="InterPro" id="IPR051536">
    <property type="entry name" value="UDG_Type-4/5"/>
</dbReference>
<evidence type="ECO:0000256" key="5">
    <source>
        <dbReference type="ARBA" id="ARBA00022485"/>
    </source>
</evidence>
<dbReference type="Gene3D" id="3.40.470.10">
    <property type="entry name" value="Uracil-DNA glycosylase-like domain"/>
    <property type="match status" value="1"/>
</dbReference>
<evidence type="ECO:0000256" key="12">
    <source>
        <dbReference type="SAM" id="MobiDB-lite"/>
    </source>
</evidence>
<keyword evidence="9" id="KW-0408">Iron</keyword>
<feature type="compositionally biased region" description="Basic and acidic residues" evidence="12">
    <location>
        <begin position="196"/>
        <end position="207"/>
    </location>
</feature>
<dbReference type="RefSeq" id="WP_013561528.1">
    <property type="nucleotide sequence ID" value="NC_014960.1"/>
</dbReference>
<evidence type="ECO:0000259" key="13">
    <source>
        <dbReference type="SMART" id="SM00986"/>
    </source>
</evidence>
<accession>E8N338</accession>
<keyword evidence="10" id="KW-0411">Iron-sulfur</keyword>
<comment type="catalytic activity">
    <reaction evidence="1">
        <text>Hydrolyzes single-stranded DNA or mismatched double-stranded DNA and polynucleotides, releasing free uracil.</text>
        <dbReference type="EC" id="3.2.2.27"/>
    </reaction>
</comment>
<organism evidence="14 15">
    <name type="scientific">Anaerolinea thermophila (strain DSM 14523 / JCM 11388 / NBRC 100420 / UNI-1)</name>
    <dbReference type="NCBI Taxonomy" id="926569"/>
    <lineage>
        <taxon>Bacteria</taxon>
        <taxon>Bacillati</taxon>
        <taxon>Chloroflexota</taxon>
        <taxon>Anaerolineae</taxon>
        <taxon>Anaerolineales</taxon>
        <taxon>Anaerolineaceae</taxon>
        <taxon>Anaerolinea</taxon>
    </lineage>
</organism>
<evidence type="ECO:0000256" key="11">
    <source>
        <dbReference type="ARBA" id="ARBA00023204"/>
    </source>
</evidence>
<keyword evidence="14" id="KW-0326">Glycosidase</keyword>
<dbReference type="HOGENOM" id="CLU_044815_1_3_0"/>
<dbReference type="SMART" id="SM00986">
    <property type="entry name" value="UDG"/>
    <property type="match status" value="1"/>
</dbReference>
<keyword evidence="7" id="KW-0227">DNA damage</keyword>
<dbReference type="Pfam" id="PF03167">
    <property type="entry name" value="UDG"/>
    <property type="match status" value="1"/>
</dbReference>
<dbReference type="GO" id="GO:0046872">
    <property type="term" value="F:metal ion binding"/>
    <property type="evidence" value="ECO:0007669"/>
    <property type="project" value="UniProtKB-KW"/>
</dbReference>
<dbReference type="SMART" id="SM00987">
    <property type="entry name" value="UreE_C"/>
    <property type="match status" value="1"/>
</dbReference>
<dbReference type="eggNOG" id="COG1573">
    <property type="taxonomic scope" value="Bacteria"/>
</dbReference>
<keyword evidence="15" id="KW-1185">Reference proteome</keyword>
<evidence type="ECO:0000256" key="2">
    <source>
        <dbReference type="ARBA" id="ARBA00006521"/>
    </source>
</evidence>